<dbReference type="EMBL" id="VORO01000002">
    <property type="protein sequence ID" value="TXD90919.1"/>
    <property type="molecule type" value="Genomic_DNA"/>
</dbReference>
<sequence>MKDINDSTELPFKLKISFDKLLQHYETLAKSDDQFLSKNASRILKIQEPIPILREGFTDIKYLKQYEQEINVILQESFSEVLTHNEIKTASVPFHSLRFNSSERFKKIIATAGTDFELEVLNLPENDKYILACTIILNAVYGYQLDFRRPFFYEIPDAKGIMRRYKILYNADFTEIIKTPEAPEITQEDYDMLLDNFGNMDLWREKFPPNSYVFKGFVVSNLFDTTNDAAISEIKSTLLVSGKRQSDNFIGDFQDTFRALFGVNDIEVGFVIYNKEDVTFERVIGKGIKSFLLFNSDVENCETALCHGSYDAILKDNRYFSISDVDKYFELTNGEAQFGSLHEQHIQSAIFAPIFGNNELLGVLELVSKTPKALNSINANKLEDVMPFIVMSVLRSKEEEANLIQAIIQQECTSIHPSVSWKFRDAARQFIKDKQELGNEAVFGEIVFKDIYPLFGQMDVKGSSDARNIATQKDLALQLNYVSKIFNAILNTEMLPIYEQMQFQMEAFSEELKTDFKVDTEQRVVNFLKNEIEPVLKFQSKKNKALQPEIDKYFNKIDKSLNLLYYYRKNYDDTIALINRNMTQLLDQKQQEAQKMYPHYFERYKTDGVEHNMYIGETITKMDSFNKVYLYNLRLWQLQVMCEMENNYYQNRNIYPMALDVASMILVFNQPLSIRFRMDEKQFDVDGTYNARYEVLKKRVDKAFIKGTEERVTKNGKITIVYSQKEDEQEYLQYVRFLQAKNLLDEKCEVFELENLQGVTGLKAISVDVLYHTDKADSDQKLYTYDDLIKQLDN</sequence>
<organism evidence="1 2">
    <name type="scientific">Subsaximicrobium wynnwilliamsii</name>
    <dbReference type="NCBI Taxonomy" id="291179"/>
    <lineage>
        <taxon>Bacteria</taxon>
        <taxon>Pseudomonadati</taxon>
        <taxon>Bacteroidota</taxon>
        <taxon>Flavobacteriia</taxon>
        <taxon>Flavobacteriales</taxon>
        <taxon>Flavobacteriaceae</taxon>
        <taxon>Subsaximicrobium</taxon>
    </lineage>
</organism>
<dbReference type="InterPro" id="IPR029016">
    <property type="entry name" value="GAF-like_dom_sf"/>
</dbReference>
<protein>
    <submittedName>
        <fullName evidence="1">GAF domain-containing protein</fullName>
    </submittedName>
</protein>
<dbReference type="OrthoDB" id="627374at2"/>
<dbReference type="Gene3D" id="3.30.450.40">
    <property type="match status" value="1"/>
</dbReference>
<dbReference type="RefSeq" id="WP_147085020.1">
    <property type="nucleotide sequence ID" value="NZ_VORM01000001.1"/>
</dbReference>
<name>A0A5C6ZLK2_9FLAO</name>
<comment type="caution">
    <text evidence="1">The sequence shown here is derived from an EMBL/GenBank/DDBJ whole genome shotgun (WGS) entry which is preliminary data.</text>
</comment>
<proteinExistence type="predicted"/>
<dbReference type="SUPFAM" id="SSF55781">
    <property type="entry name" value="GAF domain-like"/>
    <property type="match status" value="1"/>
</dbReference>
<reference evidence="1 2" key="1">
    <citation type="submission" date="2019-08" db="EMBL/GenBank/DDBJ databases">
        <title>Genomes of Subsaximicrobium wynnwilliamsii strains.</title>
        <authorList>
            <person name="Bowman J.P."/>
        </authorList>
    </citation>
    <scope>NUCLEOTIDE SEQUENCE [LARGE SCALE GENOMIC DNA]</scope>
    <source>
        <strain evidence="1 2">2-80-2</strain>
    </source>
</reference>
<dbReference type="AlphaFoldDB" id="A0A5C6ZLK2"/>
<gene>
    <name evidence="1" type="ORF">ESY86_02895</name>
</gene>
<keyword evidence="2" id="KW-1185">Reference proteome</keyword>
<evidence type="ECO:0000313" key="1">
    <source>
        <dbReference type="EMBL" id="TXD90919.1"/>
    </source>
</evidence>
<accession>A0A5C6ZLK2</accession>
<evidence type="ECO:0000313" key="2">
    <source>
        <dbReference type="Proteomes" id="UP000321578"/>
    </source>
</evidence>
<dbReference type="Proteomes" id="UP000321578">
    <property type="component" value="Unassembled WGS sequence"/>
</dbReference>